<sequence>MAGNGNRMDGRVAVVTGAARGQGRAHAVRLAEAGADVVVADVPGDIATVAYPMGTHDELAETVRLVEKQGRRAVAVEGDLRDTDTATRLADTACREFGRVDALVPSAGVLSVADSTWDLTDDQWDDMLATNVTSVWKTCRAVVPLMIDAGNGGAIVLTGSVGGLRSVAGCTHYNVAKFGVIALMRTLAWELAPHHIRVNVVHPTGVNTMMGDNPAFREWAGEHPDLLEPMRGNLLPGVDLVEPEDVAALVAFLVSDDARYITGVEHRVDAGFMLK</sequence>
<dbReference type="PANTHER" id="PTHR24321:SF8">
    <property type="entry name" value="ESTRADIOL 17-BETA-DEHYDROGENASE 8-RELATED"/>
    <property type="match status" value="1"/>
</dbReference>
<dbReference type="Proteomes" id="UP001385809">
    <property type="component" value="Unassembled WGS sequence"/>
</dbReference>
<reference evidence="4 5" key="1">
    <citation type="submission" date="2024-03" db="EMBL/GenBank/DDBJ databases">
        <title>Actinomycetospora sp. OC33-EN08, a novel actinomycete isolated from wild orchid (Aerides multiflora).</title>
        <authorList>
            <person name="Suriyachadkun C."/>
        </authorList>
    </citation>
    <scope>NUCLEOTIDE SEQUENCE [LARGE SCALE GENOMIC DNA]</scope>
    <source>
        <strain evidence="4 5">OC33-EN08</strain>
    </source>
</reference>
<dbReference type="NCBIfam" id="NF009467">
    <property type="entry name" value="PRK12826.1-3"/>
    <property type="match status" value="1"/>
</dbReference>
<name>A0ABU8MX44_9PSEU</name>
<keyword evidence="3" id="KW-0520">NAD</keyword>
<dbReference type="PRINTS" id="PR00081">
    <property type="entry name" value="GDHRDH"/>
</dbReference>
<dbReference type="PROSITE" id="PS00061">
    <property type="entry name" value="ADH_SHORT"/>
    <property type="match status" value="1"/>
</dbReference>
<comment type="similarity">
    <text evidence="1">Belongs to the short-chain dehydrogenases/reductases (SDR) family.</text>
</comment>
<keyword evidence="5" id="KW-1185">Reference proteome</keyword>
<evidence type="ECO:0000256" key="3">
    <source>
        <dbReference type="ARBA" id="ARBA00023027"/>
    </source>
</evidence>
<organism evidence="4 5">
    <name type="scientific">Actinomycetospora aurantiaca</name>
    <dbReference type="NCBI Taxonomy" id="3129233"/>
    <lineage>
        <taxon>Bacteria</taxon>
        <taxon>Bacillati</taxon>
        <taxon>Actinomycetota</taxon>
        <taxon>Actinomycetes</taxon>
        <taxon>Pseudonocardiales</taxon>
        <taxon>Pseudonocardiaceae</taxon>
        <taxon>Actinomycetospora</taxon>
    </lineage>
</organism>
<accession>A0ABU8MX44</accession>
<dbReference type="CDD" id="cd05233">
    <property type="entry name" value="SDR_c"/>
    <property type="match status" value="1"/>
</dbReference>
<evidence type="ECO:0000256" key="2">
    <source>
        <dbReference type="ARBA" id="ARBA00023002"/>
    </source>
</evidence>
<dbReference type="InterPro" id="IPR023985">
    <property type="entry name" value="SDR_subfam_1"/>
</dbReference>
<comment type="caution">
    <text evidence="4">The sequence shown here is derived from an EMBL/GenBank/DDBJ whole genome shotgun (WGS) entry which is preliminary data.</text>
</comment>
<dbReference type="PRINTS" id="PR00080">
    <property type="entry name" value="SDRFAMILY"/>
</dbReference>
<protein>
    <submittedName>
        <fullName evidence="4">Mycofactocin-coupled SDR family oxidoreductase</fullName>
    </submittedName>
</protein>
<dbReference type="Gene3D" id="3.40.50.720">
    <property type="entry name" value="NAD(P)-binding Rossmann-like Domain"/>
    <property type="match status" value="1"/>
</dbReference>
<dbReference type="InterPro" id="IPR002347">
    <property type="entry name" value="SDR_fam"/>
</dbReference>
<evidence type="ECO:0000256" key="1">
    <source>
        <dbReference type="ARBA" id="ARBA00006484"/>
    </source>
</evidence>
<proteinExistence type="inferred from homology"/>
<dbReference type="InterPro" id="IPR020904">
    <property type="entry name" value="Sc_DH/Rdtase_CS"/>
</dbReference>
<keyword evidence="2" id="KW-0560">Oxidoreductase</keyword>
<dbReference type="NCBIfam" id="TIGR03971">
    <property type="entry name" value="SDR_subfam_1"/>
    <property type="match status" value="1"/>
</dbReference>
<dbReference type="SUPFAM" id="SSF51735">
    <property type="entry name" value="NAD(P)-binding Rossmann-fold domains"/>
    <property type="match status" value="1"/>
</dbReference>
<dbReference type="RefSeq" id="WP_337698475.1">
    <property type="nucleotide sequence ID" value="NZ_JBBEGN010000030.1"/>
</dbReference>
<dbReference type="InterPro" id="IPR036291">
    <property type="entry name" value="NAD(P)-bd_dom_sf"/>
</dbReference>
<dbReference type="EMBL" id="JBBEGN010000030">
    <property type="protein sequence ID" value="MEJ2871895.1"/>
    <property type="molecule type" value="Genomic_DNA"/>
</dbReference>
<dbReference type="PANTHER" id="PTHR24321">
    <property type="entry name" value="DEHYDROGENASES, SHORT CHAIN"/>
    <property type="match status" value="1"/>
</dbReference>
<evidence type="ECO:0000313" key="5">
    <source>
        <dbReference type="Proteomes" id="UP001385809"/>
    </source>
</evidence>
<gene>
    <name evidence="4" type="ORF">WCD74_29335</name>
</gene>
<dbReference type="Pfam" id="PF13561">
    <property type="entry name" value="adh_short_C2"/>
    <property type="match status" value="1"/>
</dbReference>
<evidence type="ECO:0000313" key="4">
    <source>
        <dbReference type="EMBL" id="MEJ2871895.1"/>
    </source>
</evidence>